<feature type="transmembrane region" description="Helical" evidence="8">
    <location>
        <begin position="145"/>
        <end position="167"/>
    </location>
</feature>
<keyword evidence="10" id="KW-1185">Reference proteome</keyword>
<evidence type="ECO:0000256" key="5">
    <source>
        <dbReference type="ARBA" id="ARBA00022692"/>
    </source>
</evidence>
<feature type="transmembrane region" description="Helical" evidence="8">
    <location>
        <begin position="179"/>
        <end position="203"/>
    </location>
</feature>
<comment type="caution">
    <text evidence="9">The sequence shown here is derived from an EMBL/GenBank/DDBJ whole genome shotgun (WGS) entry which is preliminary data.</text>
</comment>
<keyword evidence="4 8" id="KW-1003">Cell membrane</keyword>
<dbReference type="EMBL" id="ADNU01000008">
    <property type="protein sequence ID" value="EFG48534.1"/>
    <property type="molecule type" value="Genomic_DNA"/>
</dbReference>
<comment type="similarity">
    <text evidence="2 8">Belongs to the 4-toluene sulfonate uptake permease (TSUP) (TC 2.A.102) family.</text>
</comment>
<evidence type="ECO:0000313" key="10">
    <source>
        <dbReference type="Proteomes" id="UP000005714"/>
    </source>
</evidence>
<feature type="transmembrane region" description="Helical" evidence="8">
    <location>
        <begin position="50"/>
        <end position="76"/>
    </location>
</feature>
<feature type="transmembrane region" description="Helical" evidence="8">
    <location>
        <begin position="215"/>
        <end position="234"/>
    </location>
</feature>
<dbReference type="InterPro" id="IPR002781">
    <property type="entry name" value="TM_pro_TauE-like"/>
</dbReference>
<dbReference type="Proteomes" id="UP000005714">
    <property type="component" value="Unassembled WGS sequence"/>
</dbReference>
<dbReference type="OrthoDB" id="3872971at2"/>
<dbReference type="InterPro" id="IPR052017">
    <property type="entry name" value="TSUP"/>
</dbReference>
<dbReference type="AlphaFoldDB" id="D4YJW4"/>
<feature type="transmembrane region" description="Helical" evidence="8">
    <location>
        <begin position="88"/>
        <end position="106"/>
    </location>
</feature>
<keyword evidence="5 8" id="KW-0812">Transmembrane</keyword>
<evidence type="ECO:0000256" key="8">
    <source>
        <dbReference type="RuleBase" id="RU363041"/>
    </source>
</evidence>
<name>D4YJW4_9MICO</name>
<evidence type="ECO:0000256" key="2">
    <source>
        <dbReference type="ARBA" id="ARBA00009142"/>
    </source>
</evidence>
<dbReference type="eggNOG" id="COG0730">
    <property type="taxonomic scope" value="Bacteria"/>
</dbReference>
<dbReference type="STRING" id="585530.HMPREF0183_0224"/>
<evidence type="ECO:0000256" key="1">
    <source>
        <dbReference type="ARBA" id="ARBA00004651"/>
    </source>
</evidence>
<feature type="transmembrane region" description="Helical" evidence="8">
    <location>
        <begin position="12"/>
        <end position="35"/>
    </location>
</feature>
<feature type="transmembrane region" description="Helical" evidence="8">
    <location>
        <begin position="112"/>
        <end position="133"/>
    </location>
</feature>
<gene>
    <name evidence="9" type="ORF">HMPREF0183_0224</name>
</gene>
<dbReference type="GO" id="GO:0005886">
    <property type="term" value="C:plasma membrane"/>
    <property type="evidence" value="ECO:0007669"/>
    <property type="project" value="UniProtKB-SubCell"/>
</dbReference>
<evidence type="ECO:0000256" key="7">
    <source>
        <dbReference type="ARBA" id="ARBA00023136"/>
    </source>
</evidence>
<dbReference type="Pfam" id="PF01925">
    <property type="entry name" value="TauE"/>
    <property type="match status" value="1"/>
</dbReference>
<evidence type="ECO:0000256" key="6">
    <source>
        <dbReference type="ARBA" id="ARBA00022989"/>
    </source>
</evidence>
<reference evidence="9 10" key="1">
    <citation type="submission" date="2010-04" db="EMBL/GenBank/DDBJ databases">
        <authorList>
            <person name="Qin X."/>
            <person name="Bachman B."/>
            <person name="Battles P."/>
            <person name="Bell A."/>
            <person name="Bess C."/>
            <person name="Bickham C."/>
            <person name="Chaboub L."/>
            <person name="Chen D."/>
            <person name="Coyle M."/>
            <person name="Deiros D.R."/>
            <person name="Dinh H."/>
            <person name="Forbes L."/>
            <person name="Fowler G."/>
            <person name="Francisco L."/>
            <person name="Fu Q."/>
            <person name="Gubbala S."/>
            <person name="Hale W."/>
            <person name="Han Y."/>
            <person name="Hemphill L."/>
            <person name="Highlander S.K."/>
            <person name="Hirani K."/>
            <person name="Hogues M."/>
            <person name="Jackson L."/>
            <person name="Jakkamsetti A."/>
            <person name="Javaid M."/>
            <person name="Jiang H."/>
            <person name="Korchina V."/>
            <person name="Kovar C."/>
            <person name="Lara F."/>
            <person name="Lee S."/>
            <person name="Mata R."/>
            <person name="Mathew T."/>
            <person name="Moen C."/>
            <person name="Morales K."/>
            <person name="Munidasa M."/>
            <person name="Nazareth L."/>
            <person name="Ngo R."/>
            <person name="Nguyen L."/>
            <person name="Okwuonu G."/>
            <person name="Ongeri F."/>
            <person name="Patil S."/>
            <person name="Petrosino J."/>
            <person name="Pham C."/>
            <person name="Pham P."/>
            <person name="Pu L.-L."/>
            <person name="Puazo M."/>
            <person name="Raj R."/>
            <person name="Reid J."/>
            <person name="Rouhana J."/>
            <person name="Saada N."/>
            <person name="Shang Y."/>
            <person name="Simmons D."/>
            <person name="Thornton R."/>
            <person name="Warren J."/>
            <person name="Weissenberger G."/>
            <person name="Zhang J."/>
            <person name="Zhang L."/>
            <person name="Zhou C."/>
            <person name="Zhu D."/>
            <person name="Muzny D."/>
            <person name="Worley K."/>
            <person name="Gibbs R."/>
        </authorList>
    </citation>
    <scope>NUCLEOTIDE SEQUENCE [LARGE SCALE GENOMIC DNA]</scope>
    <source>
        <strain evidence="9 10">ATCC 49030</strain>
    </source>
</reference>
<evidence type="ECO:0000256" key="4">
    <source>
        <dbReference type="ARBA" id="ARBA00022475"/>
    </source>
</evidence>
<keyword evidence="6 8" id="KW-1133">Transmembrane helix</keyword>
<accession>D4YJW4</accession>
<keyword evidence="7 8" id="KW-0472">Membrane</keyword>
<evidence type="ECO:0000256" key="3">
    <source>
        <dbReference type="ARBA" id="ARBA00022448"/>
    </source>
</evidence>
<keyword evidence="3" id="KW-0813">Transport</keyword>
<sequence length="267" mass="27769">MWPSAVRQRATLGYSGQMTLAIFVICTTAFVGALLQRMAGMGFALVSGPFIVLVLAPIPGVVLVNILGAVSSVIVFARTWRNVHWKQAGVLIAGALAGTFPGALLASSMPTAWLNVFIGVLIVGSLATSLYLSRIFDPIKFCSRNAFLFGLGSGVMNASAGMGGPFLSSYAVLSRWQQVAFAASIQPVFITIGAASVASKLVLEEAAWPQMAPEVWVAVAVSLLAGQVAGDFGARKVPVQLSRVVMLSLAMLGGILTIIKGVSELAG</sequence>
<dbReference type="PANTHER" id="PTHR30269:SF37">
    <property type="entry name" value="MEMBRANE TRANSPORTER PROTEIN"/>
    <property type="match status" value="1"/>
</dbReference>
<comment type="subcellular location">
    <subcellularLocation>
        <location evidence="1 8">Cell membrane</location>
        <topology evidence="1 8">Multi-pass membrane protein</topology>
    </subcellularLocation>
</comment>
<feature type="transmembrane region" description="Helical" evidence="8">
    <location>
        <begin position="240"/>
        <end position="259"/>
    </location>
</feature>
<dbReference type="PANTHER" id="PTHR30269">
    <property type="entry name" value="TRANSMEMBRANE PROTEIN YFCA"/>
    <property type="match status" value="1"/>
</dbReference>
<proteinExistence type="inferred from homology"/>
<evidence type="ECO:0000313" key="9">
    <source>
        <dbReference type="EMBL" id="EFG48534.1"/>
    </source>
</evidence>
<protein>
    <recommendedName>
        <fullName evidence="8">Probable membrane transporter protein</fullName>
    </recommendedName>
</protein>
<organism evidence="9 10">
    <name type="scientific">Brevibacterium mcbrellneri ATCC 49030</name>
    <dbReference type="NCBI Taxonomy" id="585530"/>
    <lineage>
        <taxon>Bacteria</taxon>
        <taxon>Bacillati</taxon>
        <taxon>Actinomycetota</taxon>
        <taxon>Actinomycetes</taxon>
        <taxon>Micrococcales</taxon>
        <taxon>Brevibacteriaceae</taxon>
        <taxon>Brevibacterium</taxon>
    </lineage>
</organism>